<feature type="transmembrane region" description="Helical" evidence="4">
    <location>
        <begin position="279"/>
        <end position="296"/>
    </location>
</feature>
<evidence type="ECO:0000313" key="7">
    <source>
        <dbReference type="Proteomes" id="UP000837932"/>
    </source>
</evidence>
<dbReference type="EMBL" id="CAKLPY010000001">
    <property type="protein sequence ID" value="CAH0993911.1"/>
    <property type="molecule type" value="Genomic_DNA"/>
</dbReference>
<name>A0ABM9AJM5_9BACT</name>
<evidence type="ECO:0000256" key="2">
    <source>
        <dbReference type="ARBA" id="ARBA00022989"/>
    </source>
</evidence>
<keyword evidence="3 4" id="KW-0472">Membrane</keyword>
<feature type="transmembrane region" description="Helical" evidence="4">
    <location>
        <begin position="103"/>
        <end position="123"/>
    </location>
</feature>
<reference evidence="6" key="1">
    <citation type="submission" date="2021-12" db="EMBL/GenBank/DDBJ databases">
        <authorList>
            <person name="Rodrigo-Torres L."/>
            <person name="Arahal R. D."/>
            <person name="Lucena T."/>
        </authorList>
    </citation>
    <scope>NUCLEOTIDE SEQUENCE</scope>
    <source>
        <strain evidence="6">CECT 8858</strain>
    </source>
</reference>
<protein>
    <recommendedName>
        <fullName evidence="5">Major facilitator superfamily (MFS) profile domain-containing protein</fullName>
    </recommendedName>
</protein>
<feature type="transmembrane region" description="Helical" evidence="4">
    <location>
        <begin position="247"/>
        <end position="272"/>
    </location>
</feature>
<feature type="transmembrane region" description="Helical" evidence="4">
    <location>
        <begin position="135"/>
        <end position="153"/>
    </location>
</feature>
<dbReference type="InterPro" id="IPR036259">
    <property type="entry name" value="MFS_trans_sf"/>
</dbReference>
<organism evidence="6 7">
    <name type="scientific">Emticicia aquatica</name>
    <dbReference type="NCBI Taxonomy" id="1681835"/>
    <lineage>
        <taxon>Bacteria</taxon>
        <taxon>Pseudomonadati</taxon>
        <taxon>Bacteroidota</taxon>
        <taxon>Cytophagia</taxon>
        <taxon>Cytophagales</taxon>
        <taxon>Leadbetterellaceae</taxon>
        <taxon>Emticicia</taxon>
    </lineage>
</organism>
<keyword evidence="7" id="KW-1185">Reference proteome</keyword>
<evidence type="ECO:0000256" key="4">
    <source>
        <dbReference type="SAM" id="Phobius"/>
    </source>
</evidence>
<evidence type="ECO:0000313" key="6">
    <source>
        <dbReference type="EMBL" id="CAH0993911.1"/>
    </source>
</evidence>
<dbReference type="SUPFAM" id="SSF103473">
    <property type="entry name" value="MFS general substrate transporter"/>
    <property type="match status" value="1"/>
</dbReference>
<evidence type="ECO:0000256" key="3">
    <source>
        <dbReference type="ARBA" id="ARBA00023136"/>
    </source>
</evidence>
<dbReference type="PANTHER" id="PTHR23521:SF3">
    <property type="entry name" value="MFS TRANSPORTER"/>
    <property type="match status" value="1"/>
</dbReference>
<dbReference type="Pfam" id="PF07690">
    <property type="entry name" value="MFS_1"/>
    <property type="match status" value="1"/>
</dbReference>
<accession>A0ABM9AJM5</accession>
<comment type="caution">
    <text evidence="6">The sequence shown here is derived from an EMBL/GenBank/DDBJ whole genome shotgun (WGS) entry which is preliminary data.</text>
</comment>
<feature type="transmembrane region" description="Helical" evidence="4">
    <location>
        <begin position="77"/>
        <end position="97"/>
    </location>
</feature>
<keyword evidence="2 4" id="KW-1133">Transmembrane helix</keyword>
<dbReference type="RefSeq" id="WP_238803675.1">
    <property type="nucleotide sequence ID" value="NZ_CAKLPY010000001.1"/>
</dbReference>
<keyword evidence="1 4" id="KW-0812">Transmembrane</keyword>
<dbReference type="InterPro" id="IPR020846">
    <property type="entry name" value="MFS_dom"/>
</dbReference>
<dbReference type="InterPro" id="IPR011701">
    <property type="entry name" value="MFS"/>
</dbReference>
<feature type="transmembrane region" description="Helical" evidence="4">
    <location>
        <begin position="339"/>
        <end position="358"/>
    </location>
</feature>
<feature type="transmembrane region" description="Helical" evidence="4">
    <location>
        <begin position="47"/>
        <end position="68"/>
    </location>
</feature>
<gene>
    <name evidence="6" type="ORF">EMA8858_00016</name>
</gene>
<sequence length="393" mass="43076">MDISSKRPSYFLLVLIFAQFAGTTLWLSGNAVVGQIESELGVKLGGWLTSSVQLGFIIGTLMNAIFAVPERVLSSRLFLASALLGALANLSVTVIPLNVSTVLLSRFLTGLFLAGIYPIGMKIAADWYGKDLGRAMGYLVGALVLGKAFPYLLKGISFELPWKEFLFCISVISFVGGLLLWTLLPDKSLPSQRNKFSVKALSVLFKVPKLRAAAFGYFGHMWELYTFWTFLPIIWKIYAASHSEYQINIPMATFSIIAIGFLGCWLGGLLSLKFGSGKIALIQLILSAVCCVILPFCIDSSFVLFTILMFIWGVTVVGDSPQFSTLVSRFALPERRGSIITLVTSIGFAITIVSIQLIDFLLSKFPSNLSVFFILCLGPLVGFWASAKQIYKE</sequence>
<dbReference type="PANTHER" id="PTHR23521">
    <property type="entry name" value="TRANSPORTER MFS SUPERFAMILY"/>
    <property type="match status" value="1"/>
</dbReference>
<dbReference type="Gene3D" id="1.20.1250.20">
    <property type="entry name" value="MFS general substrate transporter like domains"/>
    <property type="match status" value="1"/>
</dbReference>
<feature type="domain" description="Major facilitator superfamily (MFS) profile" evidence="5">
    <location>
        <begin position="1"/>
        <end position="393"/>
    </location>
</feature>
<proteinExistence type="predicted"/>
<dbReference type="PROSITE" id="PS50850">
    <property type="entry name" value="MFS"/>
    <property type="match status" value="1"/>
</dbReference>
<dbReference type="Proteomes" id="UP000837932">
    <property type="component" value="Unassembled WGS sequence"/>
</dbReference>
<feature type="transmembrane region" description="Helical" evidence="4">
    <location>
        <begin position="9"/>
        <end position="27"/>
    </location>
</feature>
<feature type="transmembrane region" description="Helical" evidence="4">
    <location>
        <begin position="165"/>
        <end position="184"/>
    </location>
</feature>
<feature type="transmembrane region" description="Helical" evidence="4">
    <location>
        <begin position="370"/>
        <end position="387"/>
    </location>
</feature>
<evidence type="ECO:0000259" key="5">
    <source>
        <dbReference type="PROSITE" id="PS50850"/>
    </source>
</evidence>
<evidence type="ECO:0000256" key="1">
    <source>
        <dbReference type="ARBA" id="ARBA00022692"/>
    </source>
</evidence>
<feature type="transmembrane region" description="Helical" evidence="4">
    <location>
        <begin position="214"/>
        <end position="235"/>
    </location>
</feature>
<feature type="transmembrane region" description="Helical" evidence="4">
    <location>
        <begin position="302"/>
        <end position="318"/>
    </location>
</feature>